<dbReference type="Proteomes" id="UP001176021">
    <property type="component" value="Unassembled WGS sequence"/>
</dbReference>
<dbReference type="NCBIfam" id="TIGR03590">
    <property type="entry name" value="PseG"/>
    <property type="match status" value="1"/>
</dbReference>
<dbReference type="GO" id="GO:0016787">
    <property type="term" value="F:hydrolase activity"/>
    <property type="evidence" value="ECO:0007669"/>
    <property type="project" value="UniProtKB-KW"/>
</dbReference>
<keyword evidence="2" id="KW-0378">Hydrolase</keyword>
<dbReference type="EC" id="3.6.1.57" evidence="2"/>
<dbReference type="Pfam" id="PF04101">
    <property type="entry name" value="Glyco_tran_28_C"/>
    <property type="match status" value="1"/>
</dbReference>
<comment type="caution">
    <text evidence="2">The sequence shown here is derived from an EMBL/GenBank/DDBJ whole genome shotgun (WGS) entry which is preliminary data.</text>
</comment>
<dbReference type="InterPro" id="IPR020023">
    <property type="entry name" value="PseG"/>
</dbReference>
<dbReference type="EMBL" id="JAMJEV010000024">
    <property type="protein sequence ID" value="MDO0825366.1"/>
    <property type="molecule type" value="Genomic_DNA"/>
</dbReference>
<protein>
    <submittedName>
        <fullName evidence="2">UDP-2,4-diacetamido-2,4, 6-trideoxy-beta-L-altropyranose hydrolase</fullName>
        <ecNumber evidence="2">3.6.1.57</ecNumber>
    </submittedName>
</protein>
<sequence>MSIVIRADASQSIGSGHIMRCLTLAARLMGQGAEVSFICRDLPGNLSEYIRSQGFEVHILPRDEACDLPWKRPGQTWLETTWKSDAEQTMGVLKKYGRTIDWLIVDHYGIDHHWQSRLRGVVCQIMVIDDLANRHHDCDVLLDQNYYHNAADRYHGLIPKDCSLFLGPQYLLLREEFYRARKDMKIRTGEVSNILVFYGGSDTTNETEKCLTGLSDYISSKLEINVVTGQSNPNKERIMHICSSMPNLYYHCQVSNMAELMNKADLAFGAGGSTTWERCFLGLPSIVTVTAENQVETTQAVSDLGAIWNLGWYEEVSTASIVKVAERLLMEPSKIVDMQKRALDVVGVRGSSGIEQLVEVIFLGRVD</sequence>
<name>A0ABT8QVJ1_9FIRM</name>
<dbReference type="RefSeq" id="WP_302049977.1">
    <property type="nucleotide sequence ID" value="NZ_JAMJEV010000024.1"/>
</dbReference>
<dbReference type="PANTHER" id="PTHR21015">
    <property type="entry name" value="UDP-N-ACETYLGLUCOSAMINE--N-ACETYLMURAMYL-(PENTAPEPTIDE) PYROPHOSPHORYL-UNDECAPRENOL N-ACETYLGLUCOSAMINE TRANSFERASE 1"/>
    <property type="match status" value="1"/>
</dbReference>
<evidence type="ECO:0000313" key="2">
    <source>
        <dbReference type="EMBL" id="MDO0825366.1"/>
    </source>
</evidence>
<gene>
    <name evidence="2" type="primary">pseG</name>
    <name evidence="2" type="ORF">M8H41_21300</name>
</gene>
<dbReference type="SUPFAM" id="SSF53756">
    <property type="entry name" value="UDP-Glycosyltransferase/glycogen phosphorylase"/>
    <property type="match status" value="1"/>
</dbReference>
<evidence type="ECO:0000313" key="3">
    <source>
        <dbReference type="Proteomes" id="UP001176021"/>
    </source>
</evidence>
<accession>A0ABT8QVJ1</accession>
<proteinExistence type="predicted"/>
<organism evidence="2 3">
    <name type="scientific">Desulfosporosinus nitroreducens</name>
    <dbReference type="NCBI Taxonomy" id="2018668"/>
    <lineage>
        <taxon>Bacteria</taxon>
        <taxon>Bacillati</taxon>
        <taxon>Bacillota</taxon>
        <taxon>Clostridia</taxon>
        <taxon>Eubacteriales</taxon>
        <taxon>Desulfitobacteriaceae</taxon>
        <taxon>Desulfosporosinus</taxon>
    </lineage>
</organism>
<feature type="domain" description="Glycosyl transferase family 28 C-terminal" evidence="1">
    <location>
        <begin position="195"/>
        <end position="341"/>
    </location>
</feature>
<dbReference type="InterPro" id="IPR007235">
    <property type="entry name" value="Glyco_trans_28_C"/>
</dbReference>
<keyword evidence="3" id="KW-1185">Reference proteome</keyword>
<dbReference type="PANTHER" id="PTHR21015:SF22">
    <property type="entry name" value="GLYCOSYLTRANSFERASE"/>
    <property type="match status" value="1"/>
</dbReference>
<dbReference type="Gene3D" id="3.40.50.11190">
    <property type="match status" value="1"/>
</dbReference>
<reference evidence="2" key="1">
    <citation type="submission" date="2022-05" db="EMBL/GenBank/DDBJ databases">
        <title>Expanded diversity of anoxic marine methylotrophy in a Black Sea sulfate reducing microorganism.</title>
        <authorList>
            <person name="Fischer P.Q."/>
            <person name="Stams A.J.M."/>
            <person name="Villanueva L."/>
            <person name="Sousa D.Z."/>
        </authorList>
    </citation>
    <scope>NUCLEOTIDE SEQUENCE</scope>
    <source>
        <strain evidence="2">P130</strain>
    </source>
</reference>
<dbReference type="Gene3D" id="3.40.50.2000">
    <property type="entry name" value="Glycogen Phosphorylase B"/>
    <property type="match status" value="1"/>
</dbReference>
<evidence type="ECO:0000259" key="1">
    <source>
        <dbReference type="Pfam" id="PF04101"/>
    </source>
</evidence>